<dbReference type="RefSeq" id="WP_281872491.1">
    <property type="nucleotide sequence ID" value="NZ_BSBO01000009.1"/>
</dbReference>
<dbReference type="InterPro" id="IPR011009">
    <property type="entry name" value="Kinase-like_dom_sf"/>
</dbReference>
<keyword evidence="9" id="KW-0479">Metal-binding</keyword>
<proteinExistence type="inferred from homology"/>
<keyword evidence="4 7" id="KW-0418">Kinase</keyword>
<evidence type="ECO:0000256" key="2">
    <source>
        <dbReference type="ARBA" id="ARBA00022679"/>
    </source>
</evidence>
<dbReference type="GO" id="GO:0046872">
    <property type="term" value="F:metal ion binding"/>
    <property type="evidence" value="ECO:0007669"/>
    <property type="project" value="UniProtKB-KW"/>
</dbReference>
<dbReference type="EMBL" id="BSBO01000009">
    <property type="protein sequence ID" value="GLG04009.1"/>
    <property type="molecule type" value="Genomic_DNA"/>
</dbReference>
<keyword evidence="6 7" id="KW-0046">Antibiotic resistance</keyword>
<evidence type="ECO:0000256" key="9">
    <source>
        <dbReference type="PIRSR" id="PIRSR000706-2"/>
    </source>
</evidence>
<dbReference type="GO" id="GO:0016301">
    <property type="term" value="F:kinase activity"/>
    <property type="evidence" value="ECO:0007669"/>
    <property type="project" value="UniProtKB-KW"/>
</dbReference>
<keyword evidence="3 7" id="KW-0547">Nucleotide-binding</keyword>
<dbReference type="InterPro" id="IPR002575">
    <property type="entry name" value="Aminoglycoside_PTrfase"/>
</dbReference>
<evidence type="ECO:0000313" key="12">
    <source>
        <dbReference type="Proteomes" id="UP001145145"/>
    </source>
</evidence>
<gene>
    <name evidence="11" type="primary">aphA</name>
    <name evidence="11" type="ORF">Selli1_11830</name>
</gene>
<dbReference type="Gene3D" id="3.90.1200.10">
    <property type="match status" value="1"/>
</dbReference>
<organism evidence="11 12">
    <name type="scientific">Sellimonas catena</name>
    <dbReference type="NCBI Taxonomy" id="2994035"/>
    <lineage>
        <taxon>Bacteria</taxon>
        <taxon>Bacillati</taxon>
        <taxon>Bacillota</taxon>
        <taxon>Clostridia</taxon>
        <taxon>Lachnospirales</taxon>
        <taxon>Lachnospiraceae</taxon>
        <taxon>Sellimonas</taxon>
    </lineage>
</organism>
<reference evidence="11 12" key="1">
    <citation type="journal article" date="2023" name="Int. J. Syst. Evol. Microbiol.">
        <title>Sellimonas catena sp. nov., isolated from human faeces.</title>
        <authorList>
            <person name="Hisatomi A."/>
            <person name="Ohkuma M."/>
            <person name="Sakamoto M."/>
        </authorList>
    </citation>
    <scope>NUCLEOTIDE SEQUENCE [LARGE SCALE GENOMIC DNA]</scope>
    <source>
        <strain evidence="11 12">12EGH17</strain>
    </source>
</reference>
<dbReference type="PIRSF" id="PIRSF000706">
    <property type="entry name" value="Kanamycin_kin"/>
    <property type="match status" value="1"/>
</dbReference>
<evidence type="ECO:0000256" key="7">
    <source>
        <dbReference type="PIRNR" id="PIRNR000706"/>
    </source>
</evidence>
<dbReference type="GO" id="GO:0016773">
    <property type="term" value="F:phosphotransferase activity, alcohol group as acceptor"/>
    <property type="evidence" value="ECO:0007669"/>
    <property type="project" value="InterPro"/>
</dbReference>
<keyword evidence="5 7" id="KW-0067">ATP-binding</keyword>
<dbReference type="NCBIfam" id="NF033068">
    <property type="entry name" value="APH_3p"/>
    <property type="match status" value="1"/>
</dbReference>
<dbReference type="GO" id="GO:0005524">
    <property type="term" value="F:ATP binding"/>
    <property type="evidence" value="ECO:0007669"/>
    <property type="project" value="UniProtKB-KW"/>
</dbReference>
<evidence type="ECO:0000256" key="4">
    <source>
        <dbReference type="ARBA" id="ARBA00022777"/>
    </source>
</evidence>
<dbReference type="CDD" id="cd05150">
    <property type="entry name" value="APH"/>
    <property type="match status" value="1"/>
</dbReference>
<dbReference type="SUPFAM" id="SSF56112">
    <property type="entry name" value="Protein kinase-like (PK-like)"/>
    <property type="match status" value="1"/>
</dbReference>
<keyword evidence="12" id="KW-1185">Reference proteome</keyword>
<comment type="caution">
    <text evidence="11">The sequence shown here is derived from an EMBL/GenBank/DDBJ whole genome shotgun (WGS) entry which is preliminary data.</text>
</comment>
<dbReference type="InterPro" id="IPR051678">
    <property type="entry name" value="AGP_Transferase"/>
</dbReference>
<evidence type="ECO:0000256" key="1">
    <source>
        <dbReference type="ARBA" id="ARBA00006219"/>
    </source>
</evidence>
<sequence length="261" mass="29809">MELPQSIRNQIEGKEYQIDETGMSGSRILLFSDMVLKVQRKSRETEQELCMMEWLQDRLPVPGILAKEEAGEEQFLLMSRLEGEMMCEETYMGNPVLQTKVLAEGLKRLWAVDLSGCPADCRLDHKLMRAAEQVEQGLVDLDNVEPDTFGPEGFRGPEELLDWLFGNRPEEEAVLSHGDYCLPNVFGKGDRLTGYLDLGRAGIADKWCDIALCYRSLSQNYSGRFHGKAYSGYDDLSLFKELGIAPDWEKIRYYILLDELF</sequence>
<dbReference type="PANTHER" id="PTHR21310:SF41">
    <property type="entry name" value="3'-PHOSPHOTRANSFERASE, PUTATIVE-RELATED"/>
    <property type="match status" value="1"/>
</dbReference>
<evidence type="ECO:0000313" key="11">
    <source>
        <dbReference type="EMBL" id="GLG04009.1"/>
    </source>
</evidence>
<evidence type="ECO:0000256" key="5">
    <source>
        <dbReference type="ARBA" id="ARBA00022840"/>
    </source>
</evidence>
<dbReference type="InterPro" id="IPR024165">
    <property type="entry name" value="Kan/Strep_kinase"/>
</dbReference>
<feature type="active site" description="Proton acceptor" evidence="8">
    <location>
        <position position="179"/>
    </location>
</feature>
<accession>A0A9W6C4X7</accession>
<evidence type="ECO:0000256" key="3">
    <source>
        <dbReference type="ARBA" id="ARBA00022741"/>
    </source>
</evidence>
<dbReference type="PANTHER" id="PTHR21310">
    <property type="entry name" value="AMINOGLYCOSIDE PHOSPHOTRANSFERASE-RELATED-RELATED"/>
    <property type="match status" value="1"/>
</dbReference>
<feature type="domain" description="Aminoglycoside phosphotransferase" evidence="10">
    <location>
        <begin position="33"/>
        <end position="233"/>
    </location>
</feature>
<dbReference type="AlphaFoldDB" id="A0A9W6C4X7"/>
<evidence type="ECO:0000256" key="6">
    <source>
        <dbReference type="ARBA" id="ARBA00023251"/>
    </source>
</evidence>
<evidence type="ECO:0000259" key="10">
    <source>
        <dbReference type="Pfam" id="PF01636"/>
    </source>
</evidence>
<keyword evidence="2 7" id="KW-0808">Transferase</keyword>
<feature type="binding site" evidence="9">
    <location>
        <position position="197"/>
    </location>
    <ligand>
        <name>Mg(2+)</name>
        <dbReference type="ChEBI" id="CHEBI:18420"/>
    </ligand>
</feature>
<comment type="similarity">
    <text evidence="1 7">Belongs to the aminoglycoside phosphotransferase family.</text>
</comment>
<protein>
    <submittedName>
        <fullName evidence="11">Aminoglycoside O-phosphotransferase APH(3')-IIIa</fullName>
    </submittedName>
</protein>
<name>A0A9W6C4X7_9FIRM</name>
<evidence type="ECO:0000256" key="8">
    <source>
        <dbReference type="PIRSR" id="PIRSR000706-1"/>
    </source>
</evidence>
<dbReference type="Pfam" id="PF01636">
    <property type="entry name" value="APH"/>
    <property type="match status" value="1"/>
</dbReference>
<dbReference type="GO" id="GO:0046677">
    <property type="term" value="P:response to antibiotic"/>
    <property type="evidence" value="ECO:0007669"/>
    <property type="project" value="UniProtKB-KW"/>
</dbReference>
<dbReference type="Gene3D" id="3.30.200.20">
    <property type="entry name" value="Phosphorylase Kinase, domain 1"/>
    <property type="match status" value="1"/>
</dbReference>
<keyword evidence="9" id="KW-0460">Magnesium</keyword>
<feature type="binding site" evidence="9">
    <location>
        <position position="184"/>
    </location>
    <ligand>
        <name>Mg(2+)</name>
        <dbReference type="ChEBI" id="CHEBI:18420"/>
    </ligand>
</feature>
<dbReference type="Proteomes" id="UP001145145">
    <property type="component" value="Unassembled WGS sequence"/>
</dbReference>